<sequence>MTELGYFLKLAYVVVTSTPFIAGFVLGALTLLGVLIVWVMVTGG</sequence>
<dbReference type="EMBL" id="LAZR01006330">
    <property type="protein sequence ID" value="KKM92963.1"/>
    <property type="molecule type" value="Genomic_DNA"/>
</dbReference>
<accession>A0A0F9LHN0</accession>
<keyword evidence="1" id="KW-1133">Transmembrane helix</keyword>
<keyword evidence="1" id="KW-0812">Transmembrane</keyword>
<feature type="transmembrane region" description="Helical" evidence="1">
    <location>
        <begin position="20"/>
        <end position="41"/>
    </location>
</feature>
<keyword evidence="1" id="KW-0472">Membrane</keyword>
<protein>
    <submittedName>
        <fullName evidence="2">Uncharacterized protein</fullName>
    </submittedName>
</protein>
<comment type="caution">
    <text evidence="2">The sequence shown here is derived from an EMBL/GenBank/DDBJ whole genome shotgun (WGS) entry which is preliminary data.</text>
</comment>
<dbReference type="AlphaFoldDB" id="A0A0F9LHN0"/>
<organism evidence="2">
    <name type="scientific">marine sediment metagenome</name>
    <dbReference type="NCBI Taxonomy" id="412755"/>
    <lineage>
        <taxon>unclassified sequences</taxon>
        <taxon>metagenomes</taxon>
        <taxon>ecological metagenomes</taxon>
    </lineage>
</organism>
<gene>
    <name evidence="2" type="ORF">LCGC14_1213270</name>
</gene>
<proteinExistence type="predicted"/>
<name>A0A0F9LHN0_9ZZZZ</name>
<reference evidence="2" key="1">
    <citation type="journal article" date="2015" name="Nature">
        <title>Complex archaea that bridge the gap between prokaryotes and eukaryotes.</title>
        <authorList>
            <person name="Spang A."/>
            <person name="Saw J.H."/>
            <person name="Jorgensen S.L."/>
            <person name="Zaremba-Niedzwiedzka K."/>
            <person name="Martijn J."/>
            <person name="Lind A.E."/>
            <person name="van Eijk R."/>
            <person name="Schleper C."/>
            <person name="Guy L."/>
            <person name="Ettema T.J."/>
        </authorList>
    </citation>
    <scope>NUCLEOTIDE SEQUENCE</scope>
</reference>
<evidence type="ECO:0000313" key="2">
    <source>
        <dbReference type="EMBL" id="KKM92963.1"/>
    </source>
</evidence>
<evidence type="ECO:0000256" key="1">
    <source>
        <dbReference type="SAM" id="Phobius"/>
    </source>
</evidence>